<evidence type="ECO:0000313" key="1">
    <source>
        <dbReference type="EMBL" id="SVD45776.1"/>
    </source>
</evidence>
<dbReference type="SUPFAM" id="SSF53335">
    <property type="entry name" value="S-adenosyl-L-methionine-dependent methyltransferases"/>
    <property type="match status" value="1"/>
</dbReference>
<sequence>HVQIRWKKTLLFLNQFQACSGLDIGNRTPLTKQLEAHYNCSFKNTTIDLDEGQLIGEYDVITAFEIIEHLFNPLHLLTEISQVLKDEGKLYLSTPKGKPLFLWSEEHFHEMHEKSLMNLINRAGFKMIRKETILIHPLSFYFTGLRPFFRLFYERYWLIELELNNK</sequence>
<dbReference type="InterPro" id="IPR029063">
    <property type="entry name" value="SAM-dependent_MTases_sf"/>
</dbReference>
<dbReference type="Pfam" id="PF13489">
    <property type="entry name" value="Methyltransf_23"/>
    <property type="match status" value="1"/>
</dbReference>
<dbReference type="AlphaFoldDB" id="A0A382VGW7"/>
<accession>A0A382VGW7</accession>
<gene>
    <name evidence="1" type="ORF">METZ01_LOCUS398630</name>
</gene>
<reference evidence="1" key="1">
    <citation type="submission" date="2018-05" db="EMBL/GenBank/DDBJ databases">
        <authorList>
            <person name="Lanie J.A."/>
            <person name="Ng W.-L."/>
            <person name="Kazmierczak K.M."/>
            <person name="Andrzejewski T.M."/>
            <person name="Davidsen T.M."/>
            <person name="Wayne K.J."/>
            <person name="Tettelin H."/>
            <person name="Glass J.I."/>
            <person name="Rusch D."/>
            <person name="Podicherti R."/>
            <person name="Tsui H.-C.T."/>
            <person name="Winkler M.E."/>
        </authorList>
    </citation>
    <scope>NUCLEOTIDE SEQUENCE</scope>
</reference>
<organism evidence="1">
    <name type="scientific">marine metagenome</name>
    <dbReference type="NCBI Taxonomy" id="408172"/>
    <lineage>
        <taxon>unclassified sequences</taxon>
        <taxon>metagenomes</taxon>
        <taxon>ecological metagenomes</taxon>
    </lineage>
</organism>
<protein>
    <recommendedName>
        <fullName evidence="2">Methyltransferase type 11 domain-containing protein</fullName>
    </recommendedName>
</protein>
<name>A0A382VGW7_9ZZZZ</name>
<dbReference type="EMBL" id="UINC01151896">
    <property type="protein sequence ID" value="SVD45776.1"/>
    <property type="molecule type" value="Genomic_DNA"/>
</dbReference>
<dbReference type="Gene3D" id="3.40.50.150">
    <property type="entry name" value="Vaccinia Virus protein VP39"/>
    <property type="match status" value="1"/>
</dbReference>
<proteinExistence type="predicted"/>
<evidence type="ECO:0008006" key="2">
    <source>
        <dbReference type="Google" id="ProtNLM"/>
    </source>
</evidence>
<feature type="non-terminal residue" evidence="1">
    <location>
        <position position="1"/>
    </location>
</feature>